<comment type="caution">
    <text evidence="1">The sequence shown here is derived from an EMBL/GenBank/DDBJ whole genome shotgun (WGS) entry which is preliminary data.</text>
</comment>
<gene>
    <name evidence="2" type="ORF">I592_01792</name>
    <name evidence="1" type="ORF">UKC_02175</name>
</gene>
<dbReference type="Proteomes" id="UP000013750">
    <property type="component" value="Unassembled WGS sequence"/>
</dbReference>
<dbReference type="HOGENOM" id="CLU_160576_0_0_9"/>
<dbReference type="EMBL" id="AJDQ01000007">
    <property type="protein sequence ID" value="EOI56277.1"/>
    <property type="molecule type" value="Genomic_DNA"/>
</dbReference>
<protein>
    <submittedName>
        <fullName evidence="1">Uncharacterized protein</fullName>
    </submittedName>
</protein>
<keyword evidence="4" id="KW-1185">Reference proteome</keyword>
<reference evidence="1 3" key="1">
    <citation type="submission" date="2013-02" db="EMBL/GenBank/DDBJ databases">
        <title>The Genome Sequence of Enterococcus gilvus ATCC BAA-350.</title>
        <authorList>
            <consortium name="The Broad Institute Genome Sequencing Platform"/>
            <consortium name="The Broad Institute Genome Sequencing Center for Infectious Disease"/>
            <person name="Earl A.M."/>
            <person name="Gilmore M.S."/>
            <person name="Lebreton F."/>
            <person name="Walker B."/>
            <person name="Young S.K."/>
            <person name="Zeng Q."/>
            <person name="Gargeya S."/>
            <person name="Fitzgerald M."/>
            <person name="Haas B."/>
            <person name="Abouelleil A."/>
            <person name="Alvarado L."/>
            <person name="Arachchi H.M."/>
            <person name="Berlin A.M."/>
            <person name="Chapman S.B."/>
            <person name="Dewar J."/>
            <person name="Goldberg J."/>
            <person name="Griggs A."/>
            <person name="Gujja S."/>
            <person name="Hansen M."/>
            <person name="Howarth C."/>
            <person name="Imamovic A."/>
            <person name="Larimer J."/>
            <person name="McCowan C."/>
            <person name="Murphy C."/>
            <person name="Neiman D."/>
            <person name="Pearson M."/>
            <person name="Priest M."/>
            <person name="Roberts A."/>
            <person name="Saif S."/>
            <person name="Shea T."/>
            <person name="Sisk P."/>
            <person name="Sykes S."/>
            <person name="Wortman J."/>
            <person name="Nusbaum C."/>
            <person name="Birren B."/>
        </authorList>
    </citation>
    <scope>NUCLEOTIDE SEQUENCE [LARGE SCALE GENOMIC DNA]</scope>
    <source>
        <strain evidence="1 3">ATCC BAA-350</strain>
    </source>
</reference>
<sequence length="126" mass="14823">MDTQELTRQKLFALSRKTLEKRIRSYYFQTNDGKATIEMLITLQVREELTKTDFHMVLRSLVQRIFLKTRSTAAMRRYYLYFSDYFTKQDWHLLTVKLFPVLSYSEENEGLSGQTVYAALAGAAES</sequence>
<organism evidence="1 3">
    <name type="scientific">Enterococcus gilvus ATCC BAA-350</name>
    <dbReference type="NCBI Taxonomy" id="1158614"/>
    <lineage>
        <taxon>Bacteria</taxon>
        <taxon>Bacillati</taxon>
        <taxon>Bacillota</taxon>
        <taxon>Bacilli</taxon>
        <taxon>Lactobacillales</taxon>
        <taxon>Enterococcaceae</taxon>
        <taxon>Enterococcus</taxon>
    </lineage>
</organism>
<dbReference type="PATRIC" id="fig|1158614.3.peg.2185"/>
<evidence type="ECO:0000313" key="2">
    <source>
        <dbReference type="EMBL" id="EOW82473.1"/>
    </source>
</evidence>
<name>R2Y1V7_9ENTE</name>
<dbReference type="OrthoDB" id="2194814at2"/>
<evidence type="ECO:0000313" key="1">
    <source>
        <dbReference type="EMBL" id="EOI56277.1"/>
    </source>
</evidence>
<dbReference type="AlphaFoldDB" id="R2Y1V7"/>
<reference evidence="2 4" key="2">
    <citation type="submission" date="2013-03" db="EMBL/GenBank/DDBJ databases">
        <title>The Genome Sequence of Enterococcus gilvus ATCC BAA-350 (PacBio/Illumina hybrid assembly).</title>
        <authorList>
            <consortium name="The Broad Institute Genomics Platform"/>
            <consortium name="The Broad Institute Genome Sequencing Center for Infectious Disease"/>
            <person name="Earl A."/>
            <person name="Russ C."/>
            <person name="Gilmore M."/>
            <person name="Surin D."/>
            <person name="Walker B."/>
            <person name="Young S."/>
            <person name="Zeng Q."/>
            <person name="Gargeya S."/>
            <person name="Fitzgerald M."/>
            <person name="Haas B."/>
            <person name="Abouelleil A."/>
            <person name="Allen A.W."/>
            <person name="Alvarado L."/>
            <person name="Arachchi H.M."/>
            <person name="Berlin A.M."/>
            <person name="Chapman S.B."/>
            <person name="Gainer-Dewar J."/>
            <person name="Goldberg J."/>
            <person name="Griggs A."/>
            <person name="Gujja S."/>
            <person name="Hansen M."/>
            <person name="Howarth C."/>
            <person name="Imamovic A."/>
            <person name="Ireland A."/>
            <person name="Larimer J."/>
            <person name="McCowan C."/>
            <person name="Murphy C."/>
            <person name="Pearson M."/>
            <person name="Poon T.W."/>
            <person name="Priest M."/>
            <person name="Roberts A."/>
            <person name="Saif S."/>
            <person name="Shea T."/>
            <person name="Sisk P."/>
            <person name="Sykes S."/>
            <person name="Wortman J."/>
            <person name="Nusbaum C."/>
            <person name="Birren B."/>
        </authorList>
    </citation>
    <scope>NUCLEOTIDE SEQUENCE [LARGE SCALE GENOMIC DNA]</scope>
    <source>
        <strain evidence="2 4">ATCC BAA-350</strain>
    </source>
</reference>
<accession>R2Y1V7</accession>
<dbReference type="RefSeq" id="WP_010780569.1">
    <property type="nucleotide sequence ID" value="NZ_ASWH01000001.1"/>
</dbReference>
<proteinExistence type="predicted"/>
<dbReference type="eggNOG" id="ENOG5032M6P">
    <property type="taxonomic scope" value="Bacteria"/>
</dbReference>
<dbReference type="Proteomes" id="UP000014160">
    <property type="component" value="Unassembled WGS sequence"/>
</dbReference>
<evidence type="ECO:0000313" key="4">
    <source>
        <dbReference type="Proteomes" id="UP000014160"/>
    </source>
</evidence>
<evidence type="ECO:0000313" key="3">
    <source>
        <dbReference type="Proteomes" id="UP000013750"/>
    </source>
</evidence>
<dbReference type="EMBL" id="ASWH01000001">
    <property type="protein sequence ID" value="EOW82473.1"/>
    <property type="molecule type" value="Genomic_DNA"/>
</dbReference>